<evidence type="ECO:0000256" key="6">
    <source>
        <dbReference type="ARBA" id="ARBA00022847"/>
    </source>
</evidence>
<keyword evidence="14" id="KW-1185">Reference proteome</keyword>
<name>A0A183IDA0_9BILA</name>
<feature type="signal peptide" evidence="12">
    <location>
        <begin position="1"/>
        <end position="19"/>
    </location>
</feature>
<keyword evidence="6" id="KW-0769">Symport</keyword>
<dbReference type="GO" id="GO:0015293">
    <property type="term" value="F:symporter activity"/>
    <property type="evidence" value="ECO:0007669"/>
    <property type="project" value="UniProtKB-KW"/>
</dbReference>
<keyword evidence="4 11" id="KW-0812">Transmembrane</keyword>
<evidence type="ECO:0000256" key="7">
    <source>
        <dbReference type="ARBA" id="ARBA00022989"/>
    </source>
</evidence>
<feature type="transmembrane region" description="Helical" evidence="11">
    <location>
        <begin position="395"/>
        <end position="414"/>
    </location>
</feature>
<evidence type="ECO:0000256" key="4">
    <source>
        <dbReference type="ARBA" id="ARBA00022692"/>
    </source>
</evidence>
<keyword evidence="7 11" id="KW-1133">Transmembrane helix</keyword>
<feature type="transmembrane region" description="Helical" evidence="11">
    <location>
        <begin position="328"/>
        <end position="349"/>
    </location>
</feature>
<keyword evidence="12" id="KW-0732">Signal</keyword>
<dbReference type="InterPro" id="IPR005282">
    <property type="entry name" value="LC_transporter"/>
</dbReference>
<evidence type="ECO:0000256" key="3">
    <source>
        <dbReference type="ARBA" id="ARBA00022448"/>
    </source>
</evidence>
<comment type="subcellular location">
    <subcellularLocation>
        <location evidence="1">Lysosome membrane</location>
        <topology evidence="1">Multi-pass membrane protein</topology>
    </subcellularLocation>
</comment>
<keyword evidence="5" id="KW-0677">Repeat</keyword>
<feature type="transmembrane region" description="Helical" evidence="11">
    <location>
        <begin position="426"/>
        <end position="444"/>
    </location>
</feature>
<gene>
    <name evidence="13" type="ORF">SBAD_LOCUS1594</name>
</gene>
<dbReference type="SMART" id="SM00679">
    <property type="entry name" value="CTNS"/>
    <property type="match status" value="2"/>
</dbReference>
<keyword evidence="3" id="KW-0813">Transport</keyword>
<dbReference type="Proteomes" id="UP000270296">
    <property type="component" value="Unassembled WGS sequence"/>
</dbReference>
<evidence type="ECO:0000313" key="13">
    <source>
        <dbReference type="EMBL" id="VDO94835.1"/>
    </source>
</evidence>
<proteinExistence type="inferred from homology"/>
<dbReference type="PANTHER" id="PTHR13131:SF5">
    <property type="entry name" value="CYSTINOSIN"/>
    <property type="match status" value="1"/>
</dbReference>
<accession>A0A183IDA0</accession>
<dbReference type="OrthoDB" id="75720at2759"/>
<feature type="transmembrane region" description="Helical" evidence="11">
    <location>
        <begin position="177"/>
        <end position="197"/>
    </location>
</feature>
<feature type="chain" id="PRO_5043139959" evidence="12">
    <location>
        <begin position="20"/>
        <end position="471"/>
    </location>
</feature>
<reference evidence="15" key="1">
    <citation type="submission" date="2016-06" db="UniProtKB">
        <authorList>
            <consortium name="WormBaseParasite"/>
        </authorList>
    </citation>
    <scope>IDENTIFICATION</scope>
</reference>
<dbReference type="FunFam" id="1.20.1280.290:FF:000016">
    <property type="entry name" value="Cystinosin homolog"/>
    <property type="match status" value="1"/>
</dbReference>
<dbReference type="AlphaFoldDB" id="A0A183IDA0"/>
<dbReference type="PANTHER" id="PTHR13131">
    <property type="entry name" value="CYSTINOSIN"/>
    <property type="match status" value="1"/>
</dbReference>
<evidence type="ECO:0000256" key="5">
    <source>
        <dbReference type="ARBA" id="ARBA00022737"/>
    </source>
</evidence>
<comment type="similarity">
    <text evidence="2">Belongs to the cystinosin family.</text>
</comment>
<feature type="transmembrane region" description="Helical" evidence="11">
    <location>
        <begin position="355"/>
        <end position="375"/>
    </location>
</feature>
<dbReference type="Pfam" id="PF04193">
    <property type="entry name" value="PQ-loop"/>
    <property type="match status" value="2"/>
</dbReference>
<dbReference type="EMBL" id="UZAM01006880">
    <property type="protein sequence ID" value="VDO94835.1"/>
    <property type="molecule type" value="Genomic_DNA"/>
</dbReference>
<evidence type="ECO:0000256" key="9">
    <source>
        <dbReference type="ARBA" id="ARBA00023228"/>
    </source>
</evidence>
<dbReference type="InterPro" id="IPR006603">
    <property type="entry name" value="PQ-loop_rpt"/>
</dbReference>
<evidence type="ECO:0000256" key="10">
    <source>
        <dbReference type="ARBA" id="ARBA00048473"/>
    </source>
</evidence>
<feature type="transmembrane region" description="Helical" evidence="11">
    <location>
        <begin position="209"/>
        <end position="229"/>
    </location>
</feature>
<evidence type="ECO:0000256" key="2">
    <source>
        <dbReference type="ARBA" id="ARBA00006855"/>
    </source>
</evidence>
<evidence type="ECO:0000256" key="1">
    <source>
        <dbReference type="ARBA" id="ARBA00004155"/>
    </source>
</evidence>
<evidence type="ECO:0000313" key="15">
    <source>
        <dbReference type="WBParaSite" id="SBAD_0000166501-mRNA-1"/>
    </source>
</evidence>
<organism evidence="15">
    <name type="scientific">Soboliphyme baturini</name>
    <dbReference type="NCBI Taxonomy" id="241478"/>
    <lineage>
        <taxon>Eukaryota</taxon>
        <taxon>Metazoa</taxon>
        <taxon>Ecdysozoa</taxon>
        <taxon>Nematoda</taxon>
        <taxon>Enoplea</taxon>
        <taxon>Dorylaimia</taxon>
        <taxon>Dioctophymatida</taxon>
        <taxon>Dioctophymatoidea</taxon>
        <taxon>Soboliphymatidae</taxon>
        <taxon>Soboliphyme</taxon>
    </lineage>
</organism>
<dbReference type="GO" id="GO:0005765">
    <property type="term" value="C:lysosomal membrane"/>
    <property type="evidence" value="ECO:0007669"/>
    <property type="project" value="UniProtKB-SubCell"/>
</dbReference>
<evidence type="ECO:0000256" key="11">
    <source>
        <dbReference type="SAM" id="Phobius"/>
    </source>
</evidence>
<protein>
    <submittedName>
        <fullName evidence="15">Cystinosin-like protein</fullName>
    </submittedName>
</protein>
<sequence length="471" mass="53569">MNQCLFSGVMLLCLALISSALIASVQVFAEECSVTFIPQVLTIELDGEAEFGIKPCRASLRERRVQLVFENEKVVKLLNSTSLFIAPNSTEDILLKSILWGAVLGHGARHERLLLKVMSAPIADVDQNDEKRTTDDVCPEAVKGGIICVSWFRTRNPFILITVVHSRSLEIVIQACGWIYFIAWSVSFYPQIFLNWYRRSVVGLNFDFLAFNFTGFLFYAIFNCAFYFIPTVQTQYFAALPHGVNPVQINDVVFALHALLATSVTIIQCFFYECSPEEVEVWRLSDRVAKSFYDDRKNACSASFDFDLKLQSYLPCAVRQRGGQRLSITCLVLLSIGWLFALISMATAFAHVLSWLLFVLFLSYVKLIITLIKYIPQAYSNYRRKSTIGWSIGNVLLDFTGGMMSVLQMLILAYNHDDWQQIFGDFTKFGLGFISLLFDILFILQHYVFYRFSNYEPTTASFGSSIEQLVK</sequence>
<evidence type="ECO:0000313" key="14">
    <source>
        <dbReference type="Proteomes" id="UP000270296"/>
    </source>
</evidence>
<evidence type="ECO:0000256" key="8">
    <source>
        <dbReference type="ARBA" id="ARBA00023136"/>
    </source>
</evidence>
<dbReference type="Gene3D" id="1.20.1280.290">
    <property type="match status" value="2"/>
</dbReference>
<dbReference type="WBParaSite" id="SBAD_0000166501-mRNA-1">
    <property type="protein sequence ID" value="SBAD_0000166501-mRNA-1"/>
    <property type="gene ID" value="SBAD_0000166501"/>
</dbReference>
<reference evidence="13 14" key="2">
    <citation type="submission" date="2018-11" db="EMBL/GenBank/DDBJ databases">
        <authorList>
            <consortium name="Pathogen Informatics"/>
        </authorList>
    </citation>
    <scope>NUCLEOTIDE SEQUENCE [LARGE SCALE GENOMIC DNA]</scope>
</reference>
<keyword evidence="9" id="KW-0458">Lysosome</keyword>
<dbReference type="GO" id="GO:0015184">
    <property type="term" value="F:L-cystine transmembrane transporter activity"/>
    <property type="evidence" value="ECO:0007669"/>
    <property type="project" value="TreeGrafter"/>
</dbReference>
<evidence type="ECO:0000256" key="12">
    <source>
        <dbReference type="SAM" id="SignalP"/>
    </source>
</evidence>
<keyword evidence="8 11" id="KW-0472">Membrane</keyword>
<comment type="catalytic activity">
    <reaction evidence="10">
        <text>L-cystine(out) + H(+)(out) = L-cystine(in) + H(+)(in)</text>
        <dbReference type="Rhea" id="RHEA:66172"/>
        <dbReference type="ChEBI" id="CHEBI:15378"/>
        <dbReference type="ChEBI" id="CHEBI:35491"/>
    </reaction>
    <physiologicalReaction direction="left-to-right" evidence="10">
        <dbReference type="Rhea" id="RHEA:66173"/>
    </physiologicalReaction>
</comment>